<feature type="region of interest" description="Disordered" evidence="1">
    <location>
        <begin position="1"/>
        <end position="27"/>
    </location>
</feature>
<evidence type="ECO:0000313" key="3">
    <source>
        <dbReference type="WBParaSite" id="MBELARI_LOCUS1531"/>
    </source>
</evidence>
<feature type="region of interest" description="Disordered" evidence="1">
    <location>
        <begin position="61"/>
        <end position="87"/>
    </location>
</feature>
<reference evidence="3" key="1">
    <citation type="submission" date="2024-02" db="UniProtKB">
        <authorList>
            <consortium name="WormBaseParasite"/>
        </authorList>
    </citation>
    <scope>IDENTIFICATION</scope>
</reference>
<protein>
    <submittedName>
        <fullName evidence="3">Uncharacterized protein</fullName>
    </submittedName>
</protein>
<sequence length="205" mass="23528">MTGGRLETSCDEGEKSSSKRRPFTGYKWYPENMRVPGPLVRSSSRRSAELIWDSDATDSEEYDRSTSISTPRNWTNSTPGSGSASSMCSDDTTFGIVRLLEIDLNVVGKAANLVSQEHPFQRRVKKSDCRLLRRSAEEFAVRKKWQKAWVEYRRRHPYHQVSVEEDDEEDDEELSNYLAKTTNVCKENLKKAVTWITNSVNNFGF</sequence>
<evidence type="ECO:0000256" key="1">
    <source>
        <dbReference type="SAM" id="MobiDB-lite"/>
    </source>
</evidence>
<keyword evidence="2" id="KW-1185">Reference proteome</keyword>
<feature type="compositionally biased region" description="Polar residues" evidence="1">
    <location>
        <begin position="65"/>
        <end position="87"/>
    </location>
</feature>
<dbReference type="AlphaFoldDB" id="A0AAF3J4A7"/>
<name>A0AAF3J4A7_9BILA</name>
<organism evidence="2 3">
    <name type="scientific">Mesorhabditis belari</name>
    <dbReference type="NCBI Taxonomy" id="2138241"/>
    <lineage>
        <taxon>Eukaryota</taxon>
        <taxon>Metazoa</taxon>
        <taxon>Ecdysozoa</taxon>
        <taxon>Nematoda</taxon>
        <taxon>Chromadorea</taxon>
        <taxon>Rhabditida</taxon>
        <taxon>Rhabditina</taxon>
        <taxon>Rhabditomorpha</taxon>
        <taxon>Rhabditoidea</taxon>
        <taxon>Rhabditidae</taxon>
        <taxon>Mesorhabditinae</taxon>
        <taxon>Mesorhabditis</taxon>
    </lineage>
</organism>
<accession>A0AAF3J4A7</accession>
<dbReference type="Proteomes" id="UP000887575">
    <property type="component" value="Unassembled WGS sequence"/>
</dbReference>
<dbReference type="WBParaSite" id="MBELARI_LOCUS1531">
    <property type="protein sequence ID" value="MBELARI_LOCUS1531"/>
    <property type="gene ID" value="MBELARI_LOCUS1531"/>
</dbReference>
<evidence type="ECO:0000313" key="2">
    <source>
        <dbReference type="Proteomes" id="UP000887575"/>
    </source>
</evidence>
<proteinExistence type="predicted"/>